<dbReference type="EMBL" id="JQFZ01000212">
    <property type="protein sequence ID" value="KGO54874.1"/>
    <property type="molecule type" value="Genomic_DNA"/>
</dbReference>
<sequence length="180" mass="20571">MSYYISIHHGPGVDESPENIWVNITFTPRQCYYLRTDGALICYIIERIREKKFELGREPKDRHYRWCISIPVSKPHRTMDGIVADALQLAEWYRVQILNGNASINRELLFDRKPYEGGKECCRDNVCDRILHPEWWVKDTSEDAGKDASTDASEDISKDASPDASKDASPDTSQGSSKNS</sequence>
<keyword evidence="3" id="KW-1185">Reference proteome</keyword>
<evidence type="ECO:0000313" key="2">
    <source>
        <dbReference type="EMBL" id="KGO54874.1"/>
    </source>
</evidence>
<evidence type="ECO:0000313" key="3">
    <source>
        <dbReference type="Proteomes" id="UP000030143"/>
    </source>
</evidence>
<proteinExistence type="predicted"/>
<dbReference type="GeneID" id="27681595"/>
<comment type="caution">
    <text evidence="2">The sequence shown here is derived from an EMBL/GenBank/DDBJ whole genome shotgun (WGS) entry which is preliminary data.</text>
</comment>
<dbReference type="OrthoDB" id="4278107at2759"/>
<feature type="compositionally biased region" description="Polar residues" evidence="1">
    <location>
        <begin position="170"/>
        <end position="180"/>
    </location>
</feature>
<name>A0A0A2I855_PENEN</name>
<dbReference type="AlphaFoldDB" id="A0A0A2I855"/>
<evidence type="ECO:0000256" key="1">
    <source>
        <dbReference type="SAM" id="MobiDB-lite"/>
    </source>
</evidence>
<feature type="region of interest" description="Disordered" evidence="1">
    <location>
        <begin position="141"/>
        <end position="180"/>
    </location>
</feature>
<dbReference type="Proteomes" id="UP000030143">
    <property type="component" value="Unassembled WGS sequence"/>
</dbReference>
<dbReference type="PhylomeDB" id="A0A0A2I855"/>
<dbReference type="HOGENOM" id="CLU_1496724_0_0_1"/>
<reference evidence="2 3" key="1">
    <citation type="journal article" date="2015" name="Mol. Plant Microbe Interact.">
        <title>Genome, transcriptome, and functional analyses of Penicillium expansum provide new insights into secondary metabolism and pathogenicity.</title>
        <authorList>
            <person name="Ballester A.R."/>
            <person name="Marcet-Houben M."/>
            <person name="Levin E."/>
            <person name="Sela N."/>
            <person name="Selma-Lazaro C."/>
            <person name="Carmona L."/>
            <person name="Wisniewski M."/>
            <person name="Droby S."/>
            <person name="Gonzalez-Candelas L."/>
            <person name="Gabaldon T."/>
        </authorList>
    </citation>
    <scope>NUCLEOTIDE SEQUENCE [LARGE SCALE GENOMIC DNA]</scope>
    <source>
        <strain evidence="2 3">MD-8</strain>
    </source>
</reference>
<dbReference type="RefSeq" id="XP_016597171.1">
    <property type="nucleotide sequence ID" value="XM_016746175.1"/>
</dbReference>
<organism evidence="2 3">
    <name type="scientific">Penicillium expansum</name>
    <name type="common">Blue mold rot fungus</name>
    <dbReference type="NCBI Taxonomy" id="27334"/>
    <lineage>
        <taxon>Eukaryota</taxon>
        <taxon>Fungi</taxon>
        <taxon>Dikarya</taxon>
        <taxon>Ascomycota</taxon>
        <taxon>Pezizomycotina</taxon>
        <taxon>Eurotiomycetes</taxon>
        <taxon>Eurotiomycetidae</taxon>
        <taxon>Eurotiales</taxon>
        <taxon>Aspergillaceae</taxon>
        <taxon>Penicillium</taxon>
    </lineage>
</organism>
<feature type="compositionally biased region" description="Basic and acidic residues" evidence="1">
    <location>
        <begin position="141"/>
        <end position="169"/>
    </location>
</feature>
<dbReference type="VEuPathDB" id="FungiDB:PEXP_044890"/>
<accession>A0A0A2I855</accession>
<protein>
    <submittedName>
        <fullName evidence="2">Uncharacterized protein</fullName>
    </submittedName>
</protein>
<gene>
    <name evidence="2" type="ORF">PEX2_089050</name>
</gene>